<accession>A0A821K554</accession>
<dbReference type="AlphaFoldDB" id="A0A821K554"/>
<dbReference type="SUPFAM" id="SSF52113">
    <property type="entry name" value="BRCT domain"/>
    <property type="match status" value="1"/>
</dbReference>
<proteinExistence type="predicted"/>
<organism evidence="1 2">
    <name type="scientific">Rotaria magnacalcarata</name>
    <dbReference type="NCBI Taxonomy" id="392030"/>
    <lineage>
        <taxon>Eukaryota</taxon>
        <taxon>Metazoa</taxon>
        <taxon>Spiralia</taxon>
        <taxon>Gnathifera</taxon>
        <taxon>Rotifera</taxon>
        <taxon>Eurotatoria</taxon>
        <taxon>Bdelloidea</taxon>
        <taxon>Philodinida</taxon>
        <taxon>Philodinidae</taxon>
        <taxon>Rotaria</taxon>
    </lineage>
</organism>
<comment type="caution">
    <text evidence="1">The sequence shown here is derived from an EMBL/GenBank/DDBJ whole genome shotgun (WGS) entry which is preliminary data.</text>
</comment>
<dbReference type="Proteomes" id="UP000663866">
    <property type="component" value="Unassembled WGS sequence"/>
</dbReference>
<keyword evidence="2" id="KW-1185">Reference proteome</keyword>
<protein>
    <recommendedName>
        <fullName evidence="3">PAX transactivation activation domain-interacting protein</fullName>
    </recommendedName>
</protein>
<evidence type="ECO:0000313" key="1">
    <source>
        <dbReference type="EMBL" id="CAF4730328.1"/>
    </source>
</evidence>
<dbReference type="EMBL" id="CAJOBG010108134">
    <property type="protein sequence ID" value="CAF4730328.1"/>
    <property type="molecule type" value="Genomic_DNA"/>
</dbReference>
<evidence type="ECO:0000313" key="2">
    <source>
        <dbReference type="Proteomes" id="UP000663866"/>
    </source>
</evidence>
<dbReference type="Gene3D" id="3.40.50.10190">
    <property type="entry name" value="BRCT domain"/>
    <property type="match status" value="1"/>
</dbReference>
<feature type="non-terminal residue" evidence="1">
    <location>
        <position position="1"/>
    </location>
</feature>
<evidence type="ECO:0008006" key="3">
    <source>
        <dbReference type="Google" id="ProtNLM"/>
    </source>
</evidence>
<sequence length="80" mass="9384">ANLTHFICAYRTSERFRHVCKRGNVRMVTAHWLSDVLQRKKLFVPNLAIHYPSPFQPNEPDKLPLAKYFFTMTGFEGKTD</sequence>
<reference evidence="1" key="1">
    <citation type="submission" date="2021-02" db="EMBL/GenBank/DDBJ databases">
        <authorList>
            <person name="Nowell W R."/>
        </authorList>
    </citation>
    <scope>NUCLEOTIDE SEQUENCE</scope>
</reference>
<dbReference type="InterPro" id="IPR036420">
    <property type="entry name" value="BRCT_dom_sf"/>
</dbReference>
<gene>
    <name evidence="1" type="ORF">OVN521_LOCUS49413</name>
</gene>
<feature type="non-terminal residue" evidence="1">
    <location>
        <position position="80"/>
    </location>
</feature>
<name>A0A821K554_9BILA</name>